<evidence type="ECO:0000313" key="2">
    <source>
        <dbReference type="Proteomes" id="UP000604046"/>
    </source>
</evidence>
<gene>
    <name evidence="1" type="ORF">SNAT2548_LOCUS22327</name>
</gene>
<dbReference type="AlphaFoldDB" id="A0A812QYT9"/>
<organism evidence="1 2">
    <name type="scientific">Symbiodinium natans</name>
    <dbReference type="NCBI Taxonomy" id="878477"/>
    <lineage>
        <taxon>Eukaryota</taxon>
        <taxon>Sar</taxon>
        <taxon>Alveolata</taxon>
        <taxon>Dinophyceae</taxon>
        <taxon>Suessiales</taxon>
        <taxon>Symbiodiniaceae</taxon>
        <taxon>Symbiodinium</taxon>
    </lineage>
</organism>
<keyword evidence="2" id="KW-1185">Reference proteome</keyword>
<dbReference type="Proteomes" id="UP000604046">
    <property type="component" value="Unassembled WGS sequence"/>
</dbReference>
<sequence length="99" mass="11047">MGQSFCRRRMPLASEVESVEEKELRSRSSIATAAERRQAEERCEQCVLAHSRVGRESLAQCKTVGELEDYVADLEARERLLAGYVGADEREREGLASSG</sequence>
<name>A0A812QYT9_9DINO</name>
<protein>
    <submittedName>
        <fullName evidence="1">Uncharacterized protein</fullName>
    </submittedName>
</protein>
<accession>A0A812QYT9</accession>
<dbReference type="EMBL" id="CAJNDS010002284">
    <property type="protein sequence ID" value="CAE7410508.1"/>
    <property type="molecule type" value="Genomic_DNA"/>
</dbReference>
<reference evidence="1" key="1">
    <citation type="submission" date="2021-02" db="EMBL/GenBank/DDBJ databases">
        <authorList>
            <person name="Dougan E. K."/>
            <person name="Rhodes N."/>
            <person name="Thang M."/>
            <person name="Chan C."/>
        </authorList>
    </citation>
    <scope>NUCLEOTIDE SEQUENCE</scope>
</reference>
<evidence type="ECO:0000313" key="1">
    <source>
        <dbReference type="EMBL" id="CAE7410508.1"/>
    </source>
</evidence>
<proteinExistence type="predicted"/>
<comment type="caution">
    <text evidence="1">The sequence shown here is derived from an EMBL/GenBank/DDBJ whole genome shotgun (WGS) entry which is preliminary data.</text>
</comment>